<gene>
    <name evidence="2" type="ORF">C884_00326</name>
</gene>
<keyword evidence="1" id="KW-1133">Transmembrane helix</keyword>
<evidence type="ECO:0000313" key="2">
    <source>
        <dbReference type="EMBL" id="EME36532.1"/>
    </source>
</evidence>
<protein>
    <submittedName>
        <fullName evidence="2">Uncharacterized protein</fullName>
    </submittedName>
</protein>
<dbReference type="EMBL" id="ANHZ02000012">
    <property type="protein sequence ID" value="EME36532.1"/>
    <property type="molecule type" value="Genomic_DNA"/>
</dbReference>
<name>M2WDG1_9MICC</name>
<keyword evidence="3" id="KW-1185">Reference proteome</keyword>
<organism evidence="2 3">
    <name type="scientific">Kocuria palustris PEL</name>
    <dbReference type="NCBI Taxonomy" id="1236550"/>
    <lineage>
        <taxon>Bacteria</taxon>
        <taxon>Bacillati</taxon>
        <taxon>Actinomycetota</taxon>
        <taxon>Actinomycetes</taxon>
        <taxon>Micrococcales</taxon>
        <taxon>Micrococcaceae</taxon>
        <taxon>Kocuria</taxon>
    </lineage>
</organism>
<evidence type="ECO:0000256" key="1">
    <source>
        <dbReference type="SAM" id="Phobius"/>
    </source>
</evidence>
<evidence type="ECO:0000313" key="3">
    <source>
        <dbReference type="Proteomes" id="UP000009877"/>
    </source>
</evidence>
<dbReference type="AlphaFoldDB" id="M2WDG1"/>
<proteinExistence type="predicted"/>
<sequence>MAILLSIISGFVGTCGLVLLWPAARTAQAALLRIQRWRQLIALNATLLVTALTLLLALGDLNSTAPLLAIVLMCAVPLEFWFVPFVLETWIEDPESPTS</sequence>
<dbReference type="Proteomes" id="UP000009877">
    <property type="component" value="Unassembled WGS sequence"/>
</dbReference>
<keyword evidence="1" id="KW-0812">Transmembrane</keyword>
<feature type="transmembrane region" description="Helical" evidence="1">
    <location>
        <begin position="39"/>
        <end position="58"/>
    </location>
</feature>
<feature type="transmembrane region" description="Helical" evidence="1">
    <location>
        <begin position="65"/>
        <end position="87"/>
    </location>
</feature>
<reference evidence="2 3" key="1">
    <citation type="journal article" date="2014" name="Genome Announc.">
        <title>Draft Genome Sequence of Kocuria palustris PEL.</title>
        <authorList>
            <person name="Sharma G."/>
            <person name="Khatri I."/>
            <person name="Subramanian S."/>
        </authorList>
    </citation>
    <scope>NUCLEOTIDE SEQUENCE [LARGE SCALE GENOMIC DNA]</scope>
    <source>
        <strain evidence="2 3">PEL</strain>
    </source>
</reference>
<accession>M2WDG1</accession>
<comment type="caution">
    <text evidence="2">The sequence shown here is derived from an EMBL/GenBank/DDBJ whole genome shotgun (WGS) entry which is preliminary data.</text>
</comment>
<keyword evidence="1" id="KW-0472">Membrane</keyword>